<reference evidence="1" key="1">
    <citation type="submission" date="2020-07" db="EMBL/GenBank/DDBJ databases">
        <authorList>
            <person name="Nazaruddin N."/>
        </authorList>
    </citation>
    <scope>NUCLEOTIDE SEQUENCE</scope>
</reference>
<keyword evidence="2" id="KW-1185">Reference proteome</keyword>
<dbReference type="Proteomes" id="UP000752696">
    <property type="component" value="Unassembled WGS sequence"/>
</dbReference>
<comment type="caution">
    <text evidence="1">The sequence shown here is derived from an EMBL/GenBank/DDBJ whole genome shotgun (WGS) entry which is preliminary data.</text>
</comment>
<feature type="non-terminal residue" evidence="1">
    <location>
        <position position="1"/>
    </location>
</feature>
<dbReference type="EMBL" id="CAJDYZ010011732">
    <property type="protein sequence ID" value="CAD1479924.1"/>
    <property type="molecule type" value="Genomic_DNA"/>
</dbReference>
<protein>
    <submittedName>
        <fullName evidence="1">Uncharacterized protein</fullName>
    </submittedName>
</protein>
<sequence>MNENRIKTKTGEKPSVADIIGSNELAIFVYIYDKNPQGDELLRNVERRLFSQVFWNVCDVCIIVLG</sequence>
<gene>
    <name evidence="1" type="ORF">MHI_LOCUS889066</name>
</gene>
<evidence type="ECO:0000313" key="2">
    <source>
        <dbReference type="Proteomes" id="UP000752696"/>
    </source>
</evidence>
<organism evidence="1 2">
    <name type="scientific">Heterotrigona itama</name>
    <dbReference type="NCBI Taxonomy" id="395501"/>
    <lineage>
        <taxon>Eukaryota</taxon>
        <taxon>Metazoa</taxon>
        <taxon>Ecdysozoa</taxon>
        <taxon>Arthropoda</taxon>
        <taxon>Hexapoda</taxon>
        <taxon>Insecta</taxon>
        <taxon>Pterygota</taxon>
        <taxon>Neoptera</taxon>
        <taxon>Endopterygota</taxon>
        <taxon>Hymenoptera</taxon>
        <taxon>Apocrita</taxon>
        <taxon>Aculeata</taxon>
        <taxon>Apoidea</taxon>
        <taxon>Anthophila</taxon>
        <taxon>Apidae</taxon>
        <taxon>Heterotrigona</taxon>
    </lineage>
</organism>
<evidence type="ECO:0000313" key="1">
    <source>
        <dbReference type="EMBL" id="CAD1479924.1"/>
    </source>
</evidence>
<accession>A0A6V7HJD0</accession>
<dbReference type="AlphaFoldDB" id="A0A6V7HJD0"/>
<proteinExistence type="predicted"/>
<name>A0A6V7HJD0_9HYME</name>